<accession>A0A9Q1EJ34</accession>
<gene>
    <name evidence="1" type="ORF">SKAU_G00344020</name>
</gene>
<name>A0A9Q1EJ34_SYNKA</name>
<organism evidence="1 2">
    <name type="scientific">Synaphobranchus kaupii</name>
    <name type="common">Kaup's arrowtooth eel</name>
    <dbReference type="NCBI Taxonomy" id="118154"/>
    <lineage>
        <taxon>Eukaryota</taxon>
        <taxon>Metazoa</taxon>
        <taxon>Chordata</taxon>
        <taxon>Craniata</taxon>
        <taxon>Vertebrata</taxon>
        <taxon>Euteleostomi</taxon>
        <taxon>Actinopterygii</taxon>
        <taxon>Neopterygii</taxon>
        <taxon>Teleostei</taxon>
        <taxon>Anguilliformes</taxon>
        <taxon>Synaphobranchidae</taxon>
        <taxon>Synaphobranchus</taxon>
    </lineage>
</organism>
<dbReference type="EMBL" id="JAINUF010000016">
    <property type="protein sequence ID" value="KAJ8339769.1"/>
    <property type="molecule type" value="Genomic_DNA"/>
</dbReference>
<comment type="caution">
    <text evidence="1">The sequence shown here is derived from an EMBL/GenBank/DDBJ whole genome shotgun (WGS) entry which is preliminary data.</text>
</comment>
<protein>
    <submittedName>
        <fullName evidence="1">Uncharacterized protein</fullName>
    </submittedName>
</protein>
<proteinExistence type="predicted"/>
<dbReference type="Proteomes" id="UP001152622">
    <property type="component" value="Chromosome 16"/>
</dbReference>
<reference evidence="1" key="1">
    <citation type="journal article" date="2023" name="Science">
        <title>Genome structures resolve the early diversification of teleost fishes.</title>
        <authorList>
            <person name="Parey E."/>
            <person name="Louis A."/>
            <person name="Montfort J."/>
            <person name="Bouchez O."/>
            <person name="Roques C."/>
            <person name="Iampietro C."/>
            <person name="Lluch J."/>
            <person name="Castinel A."/>
            <person name="Donnadieu C."/>
            <person name="Desvignes T."/>
            <person name="Floi Bucao C."/>
            <person name="Jouanno E."/>
            <person name="Wen M."/>
            <person name="Mejri S."/>
            <person name="Dirks R."/>
            <person name="Jansen H."/>
            <person name="Henkel C."/>
            <person name="Chen W.J."/>
            <person name="Zahm M."/>
            <person name="Cabau C."/>
            <person name="Klopp C."/>
            <person name="Thompson A.W."/>
            <person name="Robinson-Rechavi M."/>
            <person name="Braasch I."/>
            <person name="Lecointre G."/>
            <person name="Bobe J."/>
            <person name="Postlethwait J.H."/>
            <person name="Berthelot C."/>
            <person name="Roest Crollius H."/>
            <person name="Guiguen Y."/>
        </authorList>
    </citation>
    <scope>NUCLEOTIDE SEQUENCE</scope>
    <source>
        <strain evidence="1">WJC10195</strain>
    </source>
</reference>
<evidence type="ECO:0000313" key="1">
    <source>
        <dbReference type="EMBL" id="KAJ8339769.1"/>
    </source>
</evidence>
<keyword evidence="2" id="KW-1185">Reference proteome</keyword>
<sequence>MSSDLDVPGQAVSKMISVFFPPPIGGAYSFTAQHSTACICGFVPDSQPDRALDSLLTEQNSSTTRLLHHFLQMGQTIPSMFVMTGWSQ</sequence>
<dbReference type="AlphaFoldDB" id="A0A9Q1EJ34"/>
<evidence type="ECO:0000313" key="2">
    <source>
        <dbReference type="Proteomes" id="UP001152622"/>
    </source>
</evidence>